<protein>
    <recommendedName>
        <fullName evidence="4">Glycosyl transferase family 28 C-terminal domain-containing protein</fullName>
    </recommendedName>
</protein>
<evidence type="ECO:0000313" key="3">
    <source>
        <dbReference type="Proteomes" id="UP001470230"/>
    </source>
</evidence>
<feature type="transmembrane region" description="Helical" evidence="1">
    <location>
        <begin position="381"/>
        <end position="398"/>
    </location>
</feature>
<evidence type="ECO:0000256" key="1">
    <source>
        <dbReference type="SAM" id="Phobius"/>
    </source>
</evidence>
<accession>A0ABR2JJE6</accession>
<keyword evidence="1" id="KW-1133">Transmembrane helix</keyword>
<evidence type="ECO:0000313" key="2">
    <source>
        <dbReference type="EMBL" id="KAK8877981.1"/>
    </source>
</evidence>
<dbReference type="EMBL" id="JAPFFF010000011">
    <property type="protein sequence ID" value="KAK8877981.1"/>
    <property type="molecule type" value="Genomic_DNA"/>
</dbReference>
<keyword evidence="3" id="KW-1185">Reference proteome</keyword>
<dbReference type="InterPro" id="IPR053205">
    <property type="entry name" value="GHMP_kinase_L-arabinokinase"/>
</dbReference>
<organism evidence="2 3">
    <name type="scientific">Tritrichomonas musculus</name>
    <dbReference type="NCBI Taxonomy" id="1915356"/>
    <lineage>
        <taxon>Eukaryota</taxon>
        <taxon>Metamonada</taxon>
        <taxon>Parabasalia</taxon>
        <taxon>Tritrichomonadida</taxon>
        <taxon>Tritrichomonadidae</taxon>
        <taxon>Tritrichomonas</taxon>
    </lineage>
</organism>
<dbReference type="SUPFAM" id="SSF53756">
    <property type="entry name" value="UDP-Glycosyltransferase/glycogen phosphorylase"/>
    <property type="match status" value="1"/>
</dbReference>
<dbReference type="Gene3D" id="3.40.50.2000">
    <property type="entry name" value="Glycogen Phosphorylase B"/>
    <property type="match status" value="1"/>
</dbReference>
<name>A0ABR2JJE6_9EUKA</name>
<keyword evidence="1" id="KW-0472">Membrane</keyword>
<keyword evidence="1" id="KW-0812">Transmembrane</keyword>
<evidence type="ECO:0008006" key="4">
    <source>
        <dbReference type="Google" id="ProtNLM"/>
    </source>
</evidence>
<dbReference type="PANTHER" id="PTHR38134:SF2">
    <property type="entry name" value="GALACTOKINASE"/>
    <property type="match status" value="1"/>
</dbReference>
<sequence length="401" mass="46362">MILIYCSSHGWGHCARMLPIIDQLYEYKIEVVTTAPEWLFTTSMTNKRRYPLIIREFKTDPGCVQSDPFRMDIPKTIAAFKEVFNNYDSMLNNEVAYLKTKKDKIRLIISDISCFGQLVAERLNVLAICVSTFDWPFIYQNVRHVDPEFSGILDQIEQINRRFAYCLIPGTVCKPLLMGKEQIQLNWCSRKPRLERAEVLERLGFSLDVDMVLMTFGGHLKNSLPTECWKKYNDFEFLVLVPDAKVNDPPPADNVHFLSDKQWSGFHTDLVNTVDVVVGKLGYGTCSEILHCKKPFLCVKRIGNPECSFLTPVMKSSVPMFEITPEQFLIGDWDALSDLVNMKRNNQYVDIETNGEKQIAQWVRYILNDTEPKSHIDIHKFIAIVLSILLISFFISFFKNR</sequence>
<dbReference type="Proteomes" id="UP001470230">
    <property type="component" value="Unassembled WGS sequence"/>
</dbReference>
<proteinExistence type="predicted"/>
<comment type="caution">
    <text evidence="2">The sequence shown here is derived from an EMBL/GenBank/DDBJ whole genome shotgun (WGS) entry which is preliminary data.</text>
</comment>
<reference evidence="2 3" key="1">
    <citation type="submission" date="2024-04" db="EMBL/GenBank/DDBJ databases">
        <title>Tritrichomonas musculus Genome.</title>
        <authorList>
            <person name="Alves-Ferreira E."/>
            <person name="Grigg M."/>
            <person name="Lorenzi H."/>
            <person name="Galac M."/>
        </authorList>
    </citation>
    <scope>NUCLEOTIDE SEQUENCE [LARGE SCALE GENOMIC DNA]</scope>
    <source>
        <strain evidence="2 3">EAF2021</strain>
    </source>
</reference>
<gene>
    <name evidence="2" type="ORF">M9Y10_004744</name>
</gene>
<dbReference type="PANTHER" id="PTHR38134">
    <property type="entry name" value="SLR1395 PROTEIN"/>
    <property type="match status" value="1"/>
</dbReference>